<name>A0ABR4JPU3_9EURO</name>
<dbReference type="InterPro" id="IPR051127">
    <property type="entry name" value="Fungal_SecMet_Regulators"/>
</dbReference>
<evidence type="ECO:0000313" key="8">
    <source>
        <dbReference type="Proteomes" id="UP001610446"/>
    </source>
</evidence>
<gene>
    <name evidence="7" type="ORF">BJY01DRAFT_249290</name>
</gene>
<evidence type="ECO:0000313" key="7">
    <source>
        <dbReference type="EMBL" id="KAL2842056.1"/>
    </source>
</evidence>
<feature type="compositionally biased region" description="Basic residues" evidence="5">
    <location>
        <begin position="38"/>
        <end position="49"/>
    </location>
</feature>
<dbReference type="InterPro" id="IPR007219">
    <property type="entry name" value="XnlR_reg_dom"/>
</dbReference>
<dbReference type="CDD" id="cd12148">
    <property type="entry name" value="fungal_TF_MHR"/>
    <property type="match status" value="1"/>
</dbReference>
<comment type="caution">
    <text evidence="7">The sequence shown here is derived from an EMBL/GenBank/DDBJ whole genome shotgun (WGS) entry which is preliminary data.</text>
</comment>
<keyword evidence="2" id="KW-0238">DNA-binding</keyword>
<dbReference type="Proteomes" id="UP001610446">
    <property type="component" value="Unassembled WGS sequence"/>
</dbReference>
<feature type="domain" description="Xylanolytic transcriptional activator regulatory" evidence="6">
    <location>
        <begin position="70"/>
        <end position="230"/>
    </location>
</feature>
<sequence>MFRLISKHFTNTAILFPSTYGATQATKVNPCSDCEKRQRTKSHPPRNRANHTAQSLHSLPPLNEAMGLFDRYFSTIRVVLPYVDEGTIVNLYQGVTQVDLLKRRRATLALLNMVWAHAAASLGSSQRETFYKKAVALMDSRDIERPSYELVQTLLLFVEYKQNHQRSISSYTAHALCVKAAFHVGLHSRAARAASKSPEERQLRLRLWNGVLKNERIMNITQGRPCMIPRSLLADDDVLRQGGSIGDVYLGTIGPSYAIIDKAMDSLYDENVELGDRSQSQTLLANWTEISWSIDQFYDSLSILGGQITRSELPELLAKGPTTHDQSLAVRILLSIHCNRLRLLANFPLIAHSLSLRLGNHLPEILHEDWEAAWEICSVISVLGTHSPGFIDELAAWYTCNYTMLTVTLNFLVILLLKKHDAHILPLTSLAEVRQQIEEALSVMEQIGKNSLITQKAGCCIKRMLAVFDNLGAQARVASLSDPGSLSDDFWSTDYVMQDIARYSHELLEQIGRDEGGDSSDLDPSFLDLYSRIPVCE</sequence>
<accession>A0ABR4JPU3</accession>
<dbReference type="Pfam" id="PF04082">
    <property type="entry name" value="Fungal_trans"/>
    <property type="match status" value="1"/>
</dbReference>
<evidence type="ECO:0000256" key="2">
    <source>
        <dbReference type="ARBA" id="ARBA00023125"/>
    </source>
</evidence>
<dbReference type="PANTHER" id="PTHR47424">
    <property type="entry name" value="REGULATORY PROTEIN GAL4"/>
    <property type="match status" value="1"/>
</dbReference>
<dbReference type="EMBL" id="JBFXLU010000103">
    <property type="protein sequence ID" value="KAL2842056.1"/>
    <property type="molecule type" value="Genomic_DNA"/>
</dbReference>
<organism evidence="7 8">
    <name type="scientific">Aspergillus pseudoustus</name>
    <dbReference type="NCBI Taxonomy" id="1810923"/>
    <lineage>
        <taxon>Eukaryota</taxon>
        <taxon>Fungi</taxon>
        <taxon>Dikarya</taxon>
        <taxon>Ascomycota</taxon>
        <taxon>Pezizomycotina</taxon>
        <taxon>Eurotiomycetes</taxon>
        <taxon>Eurotiomycetidae</taxon>
        <taxon>Eurotiales</taxon>
        <taxon>Aspergillaceae</taxon>
        <taxon>Aspergillus</taxon>
        <taxon>Aspergillus subgen. Nidulantes</taxon>
    </lineage>
</organism>
<dbReference type="PANTHER" id="PTHR47424:SF3">
    <property type="entry name" value="REGULATORY PROTEIN GAL4"/>
    <property type="match status" value="1"/>
</dbReference>
<keyword evidence="8" id="KW-1185">Reference proteome</keyword>
<feature type="region of interest" description="Disordered" evidence="5">
    <location>
        <begin position="35"/>
        <end position="56"/>
    </location>
</feature>
<evidence type="ECO:0000256" key="4">
    <source>
        <dbReference type="ARBA" id="ARBA00023242"/>
    </source>
</evidence>
<evidence type="ECO:0000256" key="3">
    <source>
        <dbReference type="ARBA" id="ARBA00023163"/>
    </source>
</evidence>
<proteinExistence type="predicted"/>
<evidence type="ECO:0000256" key="5">
    <source>
        <dbReference type="SAM" id="MobiDB-lite"/>
    </source>
</evidence>
<keyword evidence="3" id="KW-0804">Transcription</keyword>
<evidence type="ECO:0000259" key="6">
    <source>
        <dbReference type="Pfam" id="PF04082"/>
    </source>
</evidence>
<reference evidence="7 8" key="1">
    <citation type="submission" date="2024-07" db="EMBL/GenBank/DDBJ databases">
        <title>Section-level genome sequencing and comparative genomics of Aspergillus sections Usti and Cavernicolus.</title>
        <authorList>
            <consortium name="Lawrence Berkeley National Laboratory"/>
            <person name="Nybo J.L."/>
            <person name="Vesth T.C."/>
            <person name="Theobald S."/>
            <person name="Frisvad J.C."/>
            <person name="Larsen T.O."/>
            <person name="Kjaerboelling I."/>
            <person name="Rothschild-Mancinelli K."/>
            <person name="Lyhne E.K."/>
            <person name="Kogle M.E."/>
            <person name="Barry K."/>
            <person name="Clum A."/>
            <person name="Na H."/>
            <person name="Ledsgaard L."/>
            <person name="Lin J."/>
            <person name="Lipzen A."/>
            <person name="Kuo A."/>
            <person name="Riley R."/>
            <person name="Mondo S."/>
            <person name="Labutti K."/>
            <person name="Haridas S."/>
            <person name="Pangalinan J."/>
            <person name="Salamov A.A."/>
            <person name="Simmons B.A."/>
            <person name="Magnuson J.K."/>
            <person name="Chen J."/>
            <person name="Drula E."/>
            <person name="Henrissat B."/>
            <person name="Wiebenga A."/>
            <person name="Lubbers R.J."/>
            <person name="Gomes A.C."/>
            <person name="Makela M.R."/>
            <person name="Stajich J."/>
            <person name="Grigoriev I.V."/>
            <person name="Mortensen U.H."/>
            <person name="De Vries R.P."/>
            <person name="Baker S.E."/>
            <person name="Andersen M.R."/>
        </authorList>
    </citation>
    <scope>NUCLEOTIDE SEQUENCE [LARGE SCALE GENOMIC DNA]</scope>
    <source>
        <strain evidence="7 8">CBS 123904</strain>
    </source>
</reference>
<protein>
    <recommendedName>
        <fullName evidence="6">Xylanolytic transcriptional activator regulatory domain-containing protein</fullName>
    </recommendedName>
</protein>
<keyword evidence="4" id="KW-0539">Nucleus</keyword>
<evidence type="ECO:0000256" key="1">
    <source>
        <dbReference type="ARBA" id="ARBA00023015"/>
    </source>
</evidence>
<keyword evidence="1" id="KW-0805">Transcription regulation</keyword>